<sequence length="147" mass="15935">MKLALANGYTEERGQLKGQVYKVETVVKEDSVRFVLSGQGTAGTYTALDLGTYAVNYTATGTTNGGYFTIKKDILTDYNAVTVVNRTIAGTSGARQVTYTFPITLYQFVNGTPRSGQITVVKASDIFSTTQQIVGIFTFERTVSLTN</sequence>
<comment type="caution">
    <text evidence="1">The sequence shown here is derived from an EMBL/GenBank/DDBJ whole genome shotgun (WGS) entry which is preliminary data.</text>
</comment>
<dbReference type="EMBL" id="SBLB01000012">
    <property type="protein sequence ID" value="RYC66779.1"/>
    <property type="molecule type" value="Genomic_DNA"/>
</dbReference>
<gene>
    <name evidence="1" type="ORF">EQG79_28010</name>
</gene>
<organism evidence="1 2">
    <name type="scientific">Spirosoma sordidisoli</name>
    <dbReference type="NCBI Taxonomy" id="2502893"/>
    <lineage>
        <taxon>Bacteria</taxon>
        <taxon>Pseudomonadati</taxon>
        <taxon>Bacteroidota</taxon>
        <taxon>Cytophagia</taxon>
        <taxon>Cytophagales</taxon>
        <taxon>Cytophagaceae</taxon>
        <taxon>Spirosoma</taxon>
    </lineage>
</organism>
<evidence type="ECO:0000313" key="2">
    <source>
        <dbReference type="Proteomes" id="UP000290407"/>
    </source>
</evidence>
<proteinExistence type="predicted"/>
<dbReference type="AlphaFoldDB" id="A0A4Q2UJ38"/>
<accession>A0A4Q2UJ38</accession>
<keyword evidence="2" id="KW-1185">Reference proteome</keyword>
<protein>
    <submittedName>
        <fullName evidence="1">Uncharacterized protein</fullName>
    </submittedName>
</protein>
<reference evidence="1 2" key="1">
    <citation type="submission" date="2019-01" db="EMBL/GenBank/DDBJ databases">
        <title>Spirosoma flava sp. nov., a propanil-degrading bacterium isolated from herbicide-contaminated soil.</title>
        <authorList>
            <person name="Zhang L."/>
            <person name="Jiang J.-D."/>
        </authorList>
    </citation>
    <scope>NUCLEOTIDE SEQUENCE [LARGE SCALE GENOMIC DNA]</scope>
    <source>
        <strain evidence="1 2">TY50</strain>
    </source>
</reference>
<name>A0A4Q2UJ38_9BACT</name>
<dbReference type="Proteomes" id="UP000290407">
    <property type="component" value="Unassembled WGS sequence"/>
</dbReference>
<evidence type="ECO:0000313" key="1">
    <source>
        <dbReference type="EMBL" id="RYC66779.1"/>
    </source>
</evidence>